<gene>
    <name evidence="2" type="ORF">HMPREF1544_00444</name>
</gene>
<dbReference type="VEuPathDB" id="FungiDB:HMPREF1544_00444"/>
<evidence type="ECO:0000313" key="2">
    <source>
        <dbReference type="EMBL" id="EPB92715.1"/>
    </source>
</evidence>
<sequence length="105" mass="11666">MPLVRRESSSSTSSTSSTSSSCSSKSVSFGDHATVFYTHNSSDYDRSAMRESHQMCASLGRIFLTEPEQAIIGNPQQDRIVERNTFANARRGIEGYAIIRQIRSQ</sequence>
<evidence type="ECO:0000313" key="3">
    <source>
        <dbReference type="Proteomes" id="UP000014254"/>
    </source>
</evidence>
<name>S2KJW8_MUCC1</name>
<proteinExistence type="predicted"/>
<feature type="region of interest" description="Disordered" evidence="1">
    <location>
        <begin position="1"/>
        <end position="27"/>
    </location>
</feature>
<organism evidence="2 3">
    <name type="scientific">Mucor circinelloides f. circinelloides (strain 1006PhL)</name>
    <name type="common">Mucormycosis agent</name>
    <name type="synonym">Calyptromyces circinelloides</name>
    <dbReference type="NCBI Taxonomy" id="1220926"/>
    <lineage>
        <taxon>Eukaryota</taxon>
        <taxon>Fungi</taxon>
        <taxon>Fungi incertae sedis</taxon>
        <taxon>Mucoromycota</taxon>
        <taxon>Mucoromycotina</taxon>
        <taxon>Mucoromycetes</taxon>
        <taxon>Mucorales</taxon>
        <taxon>Mucorineae</taxon>
        <taxon>Mucoraceae</taxon>
        <taxon>Mucor</taxon>
    </lineage>
</organism>
<dbReference type="OMA" id="IGNPQQD"/>
<dbReference type="Proteomes" id="UP000014254">
    <property type="component" value="Unassembled WGS sequence"/>
</dbReference>
<dbReference type="PROSITE" id="PS51257">
    <property type="entry name" value="PROKAR_LIPOPROTEIN"/>
    <property type="match status" value="1"/>
</dbReference>
<dbReference type="OrthoDB" id="2260663at2759"/>
<dbReference type="EMBL" id="KE123898">
    <property type="protein sequence ID" value="EPB92715.1"/>
    <property type="molecule type" value="Genomic_DNA"/>
</dbReference>
<protein>
    <submittedName>
        <fullName evidence="2">Uncharacterized protein</fullName>
    </submittedName>
</protein>
<keyword evidence="3" id="KW-1185">Reference proteome</keyword>
<evidence type="ECO:0000256" key="1">
    <source>
        <dbReference type="SAM" id="MobiDB-lite"/>
    </source>
</evidence>
<accession>S2KJW8</accession>
<feature type="compositionally biased region" description="Low complexity" evidence="1">
    <location>
        <begin position="9"/>
        <end position="27"/>
    </location>
</feature>
<dbReference type="InParanoid" id="S2KJW8"/>
<dbReference type="AlphaFoldDB" id="S2KJW8"/>
<reference evidence="3" key="1">
    <citation type="submission" date="2013-05" db="EMBL/GenBank/DDBJ databases">
        <title>The Genome sequence of Mucor circinelloides f. circinelloides 1006PhL.</title>
        <authorList>
            <consortium name="The Broad Institute Genomics Platform"/>
            <person name="Cuomo C."/>
            <person name="Earl A."/>
            <person name="Findley K."/>
            <person name="Lee S.C."/>
            <person name="Walker B."/>
            <person name="Young S."/>
            <person name="Zeng Q."/>
            <person name="Gargeya S."/>
            <person name="Fitzgerald M."/>
            <person name="Haas B."/>
            <person name="Abouelleil A."/>
            <person name="Allen A.W."/>
            <person name="Alvarado L."/>
            <person name="Arachchi H.M."/>
            <person name="Berlin A.M."/>
            <person name="Chapman S.B."/>
            <person name="Gainer-Dewar J."/>
            <person name="Goldberg J."/>
            <person name="Griggs A."/>
            <person name="Gujja S."/>
            <person name="Hansen M."/>
            <person name="Howarth C."/>
            <person name="Imamovic A."/>
            <person name="Ireland A."/>
            <person name="Larimer J."/>
            <person name="McCowan C."/>
            <person name="Murphy C."/>
            <person name="Pearson M."/>
            <person name="Poon T.W."/>
            <person name="Priest M."/>
            <person name="Roberts A."/>
            <person name="Saif S."/>
            <person name="Shea T."/>
            <person name="Sisk P."/>
            <person name="Sykes S."/>
            <person name="Wortman J."/>
            <person name="Nusbaum C."/>
            <person name="Birren B."/>
        </authorList>
    </citation>
    <scope>NUCLEOTIDE SEQUENCE [LARGE SCALE GENOMIC DNA]</scope>
    <source>
        <strain evidence="3">1006PhL</strain>
    </source>
</reference>